<proteinExistence type="predicted"/>
<protein>
    <submittedName>
        <fullName evidence="2">Uncharacterized protein</fullName>
    </submittedName>
</protein>
<dbReference type="Proteomes" id="UP000035955">
    <property type="component" value="Unassembled WGS sequence"/>
</dbReference>
<evidence type="ECO:0000313" key="3">
    <source>
        <dbReference type="Proteomes" id="UP000035955"/>
    </source>
</evidence>
<organism evidence="2 3">
    <name type="scientific">Methylobacterium variabile</name>
    <dbReference type="NCBI Taxonomy" id="298794"/>
    <lineage>
        <taxon>Bacteria</taxon>
        <taxon>Pseudomonadati</taxon>
        <taxon>Pseudomonadota</taxon>
        <taxon>Alphaproteobacteria</taxon>
        <taxon>Hyphomicrobiales</taxon>
        <taxon>Methylobacteriaceae</taxon>
        <taxon>Methylobacterium</taxon>
    </lineage>
</organism>
<evidence type="ECO:0000256" key="1">
    <source>
        <dbReference type="SAM" id="MobiDB-lite"/>
    </source>
</evidence>
<reference evidence="2 3" key="1">
    <citation type="submission" date="2015-03" db="EMBL/GenBank/DDBJ databases">
        <title>Genome sequencing of Methylobacterium variabile DSM 16961.</title>
        <authorList>
            <person name="Chaudhry V."/>
            <person name="Patil P.B."/>
        </authorList>
    </citation>
    <scope>NUCLEOTIDE SEQUENCE [LARGE SCALE GENOMIC DNA]</scope>
    <source>
        <strain evidence="2 3">DSM 16961</strain>
    </source>
</reference>
<evidence type="ECO:0000313" key="2">
    <source>
        <dbReference type="EMBL" id="KMO26190.1"/>
    </source>
</evidence>
<dbReference type="AlphaFoldDB" id="A0A0J6RTG5"/>
<accession>A0A0J6RTG5</accession>
<comment type="caution">
    <text evidence="2">The sequence shown here is derived from an EMBL/GenBank/DDBJ whole genome shotgun (WGS) entry which is preliminary data.</text>
</comment>
<name>A0A0J6RTG5_9HYPH</name>
<dbReference type="EMBL" id="LABY01000508">
    <property type="protein sequence ID" value="KMO26190.1"/>
    <property type="molecule type" value="Genomic_DNA"/>
</dbReference>
<feature type="non-terminal residue" evidence="2">
    <location>
        <position position="86"/>
    </location>
</feature>
<sequence>MPRALTMSSGIQWLKVCRAGMRSDDDDAGGCMSEAAGIRVALSGAGGQIGAVLRPRLLAAGHVLRSGGGPTALTPLSDAETVTTGD</sequence>
<feature type="region of interest" description="Disordered" evidence="1">
    <location>
        <begin position="67"/>
        <end position="86"/>
    </location>
</feature>
<gene>
    <name evidence="2" type="ORF">VQ02_34275</name>
</gene>
<keyword evidence="3" id="KW-1185">Reference proteome</keyword>